<reference evidence="1" key="1">
    <citation type="submission" date="2018-02" db="EMBL/GenBank/DDBJ databases">
        <title>Rhizophora mucronata_Transcriptome.</title>
        <authorList>
            <person name="Meera S.P."/>
            <person name="Sreeshan A."/>
            <person name="Augustine A."/>
        </authorList>
    </citation>
    <scope>NUCLEOTIDE SEQUENCE</scope>
    <source>
        <tissue evidence="1">Leaf</tissue>
    </source>
</reference>
<name>A0A2P2Q5B2_RHIMU</name>
<sequence>MTLKVTLCKNRLMDPGQRNKRLFLYSPVLIGLLFSITDALGLCFSHSHLVCGCLLGWQQRINQLWEANYCLSTFNL</sequence>
<protein>
    <submittedName>
        <fullName evidence="1">Uncharacterized protein</fullName>
    </submittedName>
</protein>
<dbReference type="EMBL" id="GGEC01081698">
    <property type="protein sequence ID" value="MBX62182.1"/>
    <property type="molecule type" value="Transcribed_RNA"/>
</dbReference>
<evidence type="ECO:0000313" key="1">
    <source>
        <dbReference type="EMBL" id="MBX62182.1"/>
    </source>
</evidence>
<organism evidence="1">
    <name type="scientific">Rhizophora mucronata</name>
    <name type="common">Asiatic mangrove</name>
    <dbReference type="NCBI Taxonomy" id="61149"/>
    <lineage>
        <taxon>Eukaryota</taxon>
        <taxon>Viridiplantae</taxon>
        <taxon>Streptophyta</taxon>
        <taxon>Embryophyta</taxon>
        <taxon>Tracheophyta</taxon>
        <taxon>Spermatophyta</taxon>
        <taxon>Magnoliopsida</taxon>
        <taxon>eudicotyledons</taxon>
        <taxon>Gunneridae</taxon>
        <taxon>Pentapetalae</taxon>
        <taxon>rosids</taxon>
        <taxon>fabids</taxon>
        <taxon>Malpighiales</taxon>
        <taxon>Rhizophoraceae</taxon>
        <taxon>Rhizophora</taxon>
    </lineage>
</organism>
<proteinExistence type="predicted"/>
<accession>A0A2P2Q5B2</accession>
<dbReference type="AlphaFoldDB" id="A0A2P2Q5B2"/>